<accession>A0A455ABL4</accession>
<name>A0A455ABL4_PHYMC</name>
<proteinExistence type="predicted"/>
<dbReference type="InParanoid" id="A0A455ABL4"/>
<dbReference type="PANTHER" id="PTHR28605:SF2">
    <property type="entry name" value="DECREASED EXPRESSION IN RENAL AND PROSTATE CANCER PROTEIN"/>
    <property type="match status" value="1"/>
</dbReference>
<dbReference type="GeneID" id="114483942"/>
<keyword evidence="2" id="KW-0539">Nucleus</keyword>
<dbReference type="AlphaFoldDB" id="A0A455ABL4"/>
<evidence type="ECO:0000256" key="2">
    <source>
        <dbReference type="ARBA" id="ARBA00023242"/>
    </source>
</evidence>
<dbReference type="Proteomes" id="UP000248484">
    <property type="component" value="Chromosome 17"/>
</dbReference>
<feature type="compositionally biased region" description="Polar residues" evidence="3">
    <location>
        <begin position="67"/>
        <end position="81"/>
    </location>
</feature>
<evidence type="ECO:0000256" key="1">
    <source>
        <dbReference type="ARBA" id="ARBA00004123"/>
    </source>
</evidence>
<dbReference type="GO" id="GO:0005634">
    <property type="term" value="C:nucleus"/>
    <property type="evidence" value="ECO:0007669"/>
    <property type="project" value="UniProtKB-SubCell"/>
</dbReference>
<feature type="region of interest" description="Disordered" evidence="3">
    <location>
        <begin position="1"/>
        <end position="132"/>
    </location>
</feature>
<comment type="subcellular location">
    <subcellularLocation>
        <location evidence="1">Nucleus</location>
    </subcellularLocation>
</comment>
<organism evidence="4 5">
    <name type="scientific">Physeter macrocephalus</name>
    <name type="common">Sperm whale</name>
    <name type="synonym">Physeter catodon</name>
    <dbReference type="NCBI Taxonomy" id="9755"/>
    <lineage>
        <taxon>Eukaryota</taxon>
        <taxon>Metazoa</taxon>
        <taxon>Chordata</taxon>
        <taxon>Craniata</taxon>
        <taxon>Vertebrata</taxon>
        <taxon>Euteleostomi</taxon>
        <taxon>Mammalia</taxon>
        <taxon>Eutheria</taxon>
        <taxon>Laurasiatheria</taxon>
        <taxon>Artiodactyla</taxon>
        <taxon>Whippomorpha</taxon>
        <taxon>Cetacea</taxon>
        <taxon>Odontoceti</taxon>
        <taxon>Physeteridae</taxon>
        <taxon>Physeter</taxon>
    </lineage>
</organism>
<keyword evidence="4" id="KW-1185">Reference proteome</keyword>
<dbReference type="OrthoDB" id="9833216at2759"/>
<dbReference type="KEGG" id="pcad:114483942"/>
<dbReference type="RefSeq" id="XP_028333505.1">
    <property type="nucleotide sequence ID" value="XM_028477704.2"/>
</dbReference>
<sequence>MKEPRIFPRERPTPWTRAPLPPRGRMDSSLGPQGGPALNTGHPLGMNSDPFLMATGSLGGNLAPFQRNPSPFPTSSGSLASNPAPFPAGARDPSMASFPRGMNPTGTGIHWPAGSNSYAVPCSPLENQLTAV</sequence>
<evidence type="ECO:0000313" key="5">
    <source>
        <dbReference type="RefSeq" id="XP_028333505.1"/>
    </source>
</evidence>
<reference evidence="5" key="1">
    <citation type="submission" date="2025-08" db="UniProtKB">
        <authorList>
            <consortium name="RefSeq"/>
        </authorList>
    </citation>
    <scope>IDENTIFICATION</scope>
    <source>
        <tissue evidence="5">Muscle</tissue>
    </source>
</reference>
<dbReference type="CTD" id="113455421"/>
<evidence type="ECO:0000256" key="3">
    <source>
        <dbReference type="SAM" id="MobiDB-lite"/>
    </source>
</evidence>
<gene>
    <name evidence="5" type="primary">DERPC</name>
</gene>
<feature type="compositionally biased region" description="Basic and acidic residues" evidence="3">
    <location>
        <begin position="1"/>
        <end position="12"/>
    </location>
</feature>
<protein>
    <submittedName>
        <fullName evidence="5">Decreased expression in renal and prostate cancer protein</fullName>
    </submittedName>
</protein>
<dbReference type="PANTHER" id="PTHR28605">
    <property type="entry name" value="CTF8, CHROMOSOME TRANSMISSION FIDELITY FACTOR 8 HOMOLOG (S. CEREVISIAE)"/>
    <property type="match status" value="1"/>
</dbReference>
<evidence type="ECO:0000313" key="4">
    <source>
        <dbReference type="Proteomes" id="UP000248484"/>
    </source>
</evidence>